<dbReference type="EMBL" id="BTGU01000030">
    <property type="protein sequence ID" value="GMN49342.1"/>
    <property type="molecule type" value="Genomic_DNA"/>
</dbReference>
<protein>
    <submittedName>
        <fullName evidence="1">Uncharacterized protein</fullName>
    </submittedName>
</protein>
<reference evidence="1" key="1">
    <citation type="submission" date="2023-07" db="EMBL/GenBank/DDBJ databases">
        <title>draft genome sequence of fig (Ficus carica).</title>
        <authorList>
            <person name="Takahashi T."/>
            <person name="Nishimura K."/>
        </authorList>
    </citation>
    <scope>NUCLEOTIDE SEQUENCE</scope>
</reference>
<proteinExistence type="predicted"/>
<dbReference type="Proteomes" id="UP001187192">
    <property type="component" value="Unassembled WGS sequence"/>
</dbReference>
<organism evidence="1 2">
    <name type="scientific">Ficus carica</name>
    <name type="common">Common fig</name>
    <dbReference type="NCBI Taxonomy" id="3494"/>
    <lineage>
        <taxon>Eukaryota</taxon>
        <taxon>Viridiplantae</taxon>
        <taxon>Streptophyta</taxon>
        <taxon>Embryophyta</taxon>
        <taxon>Tracheophyta</taxon>
        <taxon>Spermatophyta</taxon>
        <taxon>Magnoliopsida</taxon>
        <taxon>eudicotyledons</taxon>
        <taxon>Gunneridae</taxon>
        <taxon>Pentapetalae</taxon>
        <taxon>rosids</taxon>
        <taxon>fabids</taxon>
        <taxon>Rosales</taxon>
        <taxon>Moraceae</taxon>
        <taxon>Ficeae</taxon>
        <taxon>Ficus</taxon>
    </lineage>
</organism>
<evidence type="ECO:0000313" key="1">
    <source>
        <dbReference type="EMBL" id="GMN49342.1"/>
    </source>
</evidence>
<accession>A0AA88AE48</accession>
<gene>
    <name evidence="1" type="ORF">TIFTF001_018511</name>
</gene>
<evidence type="ECO:0000313" key="2">
    <source>
        <dbReference type="Proteomes" id="UP001187192"/>
    </source>
</evidence>
<sequence>MLFSIYDVQDCLEKGKTSTITTERSRAETRDERREARNLREVDRWERATSMVRHGRSIWVFFPWMDPRRANILYYTGNLTRCSKLGPCWAQPRQ</sequence>
<comment type="caution">
    <text evidence="1">The sequence shown here is derived from an EMBL/GenBank/DDBJ whole genome shotgun (WGS) entry which is preliminary data.</text>
</comment>
<name>A0AA88AE48_FICCA</name>
<keyword evidence="2" id="KW-1185">Reference proteome</keyword>
<dbReference type="AlphaFoldDB" id="A0AA88AE48"/>